<keyword evidence="1" id="KW-0805">Transcription regulation</keyword>
<evidence type="ECO:0000313" key="5">
    <source>
        <dbReference type="EMBL" id="AGT43442.1"/>
    </source>
</evidence>
<dbReference type="STRING" id="1291379.TPE_0946"/>
<dbReference type="GeneID" id="301089589"/>
<dbReference type="PANTHER" id="PTHR47893:SF1">
    <property type="entry name" value="REGULATORY PROTEIN PCHR"/>
    <property type="match status" value="1"/>
</dbReference>
<dbReference type="InterPro" id="IPR018062">
    <property type="entry name" value="HTH_AraC-typ_CS"/>
</dbReference>
<dbReference type="InterPro" id="IPR018060">
    <property type="entry name" value="HTH_AraC"/>
</dbReference>
<feature type="domain" description="HTH araC/xylS-type" evidence="4">
    <location>
        <begin position="186"/>
        <end position="284"/>
    </location>
</feature>
<dbReference type="GO" id="GO:0043565">
    <property type="term" value="F:sequence-specific DNA binding"/>
    <property type="evidence" value="ECO:0007669"/>
    <property type="project" value="InterPro"/>
</dbReference>
<protein>
    <submittedName>
        <fullName evidence="5">AraC family transcriptional regulator</fullName>
    </submittedName>
</protein>
<evidence type="ECO:0000256" key="2">
    <source>
        <dbReference type="ARBA" id="ARBA00023125"/>
    </source>
</evidence>
<reference evidence="5 6" key="1">
    <citation type="journal article" date="2013" name="PLoS ONE">
        <title>Genome-Wide Relatedness of Treponema pedis, from Gingiva and Necrotic Skin Lesions of Pigs, with the Human Oral Pathogen Treponema denticola.</title>
        <authorList>
            <person name="Svartstrom O."/>
            <person name="Mushtaq M."/>
            <person name="Pringle M."/>
            <person name="Segerman B."/>
        </authorList>
    </citation>
    <scope>NUCLEOTIDE SEQUENCE [LARGE SCALE GENOMIC DNA]</scope>
    <source>
        <strain evidence="5">T A4</strain>
    </source>
</reference>
<dbReference type="InterPro" id="IPR020449">
    <property type="entry name" value="Tscrpt_reg_AraC-type_HTH"/>
</dbReference>
<dbReference type="KEGG" id="tped:TPE_0946"/>
<evidence type="ECO:0000259" key="4">
    <source>
        <dbReference type="PROSITE" id="PS01124"/>
    </source>
</evidence>
<dbReference type="PATRIC" id="fig|1291379.3.peg.943"/>
<dbReference type="Proteomes" id="UP000015620">
    <property type="component" value="Chromosome"/>
</dbReference>
<dbReference type="Pfam" id="PF12833">
    <property type="entry name" value="HTH_18"/>
    <property type="match status" value="1"/>
</dbReference>
<dbReference type="SMART" id="SM00342">
    <property type="entry name" value="HTH_ARAC"/>
    <property type="match status" value="1"/>
</dbReference>
<accession>S5ZLI5</accession>
<dbReference type="GO" id="GO:0003700">
    <property type="term" value="F:DNA-binding transcription factor activity"/>
    <property type="evidence" value="ECO:0007669"/>
    <property type="project" value="InterPro"/>
</dbReference>
<dbReference type="InterPro" id="IPR009057">
    <property type="entry name" value="Homeodomain-like_sf"/>
</dbReference>
<keyword evidence="6" id="KW-1185">Reference proteome</keyword>
<dbReference type="RefSeq" id="WP_020964742.1">
    <property type="nucleotide sequence ID" value="NC_022097.1"/>
</dbReference>
<keyword evidence="3" id="KW-0804">Transcription</keyword>
<name>S5ZLI5_9SPIR</name>
<evidence type="ECO:0000256" key="1">
    <source>
        <dbReference type="ARBA" id="ARBA00023015"/>
    </source>
</evidence>
<keyword evidence="2" id="KW-0238">DNA-binding</keyword>
<dbReference type="PRINTS" id="PR00032">
    <property type="entry name" value="HTHARAC"/>
</dbReference>
<proteinExistence type="predicted"/>
<dbReference type="AlphaFoldDB" id="S5ZLI5"/>
<dbReference type="Gene3D" id="1.10.10.60">
    <property type="entry name" value="Homeodomain-like"/>
    <property type="match status" value="2"/>
</dbReference>
<dbReference type="EMBL" id="CP004120">
    <property type="protein sequence ID" value="AGT43442.1"/>
    <property type="molecule type" value="Genomic_DNA"/>
</dbReference>
<evidence type="ECO:0000313" key="6">
    <source>
        <dbReference type="Proteomes" id="UP000015620"/>
    </source>
</evidence>
<dbReference type="HOGENOM" id="CLU_052345_0_0_12"/>
<dbReference type="InterPro" id="IPR053142">
    <property type="entry name" value="PchR_regulatory_protein"/>
</dbReference>
<dbReference type="PANTHER" id="PTHR47893">
    <property type="entry name" value="REGULATORY PROTEIN PCHR"/>
    <property type="match status" value="1"/>
</dbReference>
<dbReference type="OrthoDB" id="9772607at2"/>
<gene>
    <name evidence="5" type="ORF">TPE_0946</name>
</gene>
<sequence length="297" mass="34379">MGKDKTVSIKIYTGIQIELYDVDTDEVHLLKGKPRNVFRIDYCKHGLLEGGFENTTFSYLGEKETAINYERLALLKAFFPLKIYKGISILFFLDEIDSQFKDIANSFSIDIEKICNKLNLKDGWYKIKSNSEITAIMEKMYDENNFARIDYLKIKILEILHLLGVITSAEYCKKALYSGYHINKVKKIHEYAVNNLDSNISFQNLVKDEDMSYTIFQKLFKQMYGEAPYSYLKKYKLKTAAFYISSTNRKITDIALSCGYTNASKFAEAFKTLYGMPPLQYRNNIKNLMDESQLAGL</sequence>
<dbReference type="PROSITE" id="PS01124">
    <property type="entry name" value="HTH_ARAC_FAMILY_2"/>
    <property type="match status" value="1"/>
</dbReference>
<evidence type="ECO:0000256" key="3">
    <source>
        <dbReference type="ARBA" id="ARBA00023163"/>
    </source>
</evidence>
<dbReference type="SUPFAM" id="SSF46689">
    <property type="entry name" value="Homeodomain-like"/>
    <property type="match status" value="2"/>
</dbReference>
<dbReference type="PROSITE" id="PS00041">
    <property type="entry name" value="HTH_ARAC_FAMILY_1"/>
    <property type="match status" value="1"/>
</dbReference>
<organism evidence="5 6">
    <name type="scientific">Treponema pedis str. T A4</name>
    <dbReference type="NCBI Taxonomy" id="1291379"/>
    <lineage>
        <taxon>Bacteria</taxon>
        <taxon>Pseudomonadati</taxon>
        <taxon>Spirochaetota</taxon>
        <taxon>Spirochaetia</taxon>
        <taxon>Spirochaetales</taxon>
        <taxon>Treponemataceae</taxon>
        <taxon>Treponema</taxon>
    </lineage>
</organism>